<dbReference type="EMBL" id="BPLR01003113">
    <property type="protein sequence ID" value="GIX81290.1"/>
    <property type="molecule type" value="Genomic_DNA"/>
</dbReference>
<dbReference type="Proteomes" id="UP001054945">
    <property type="component" value="Unassembled WGS sequence"/>
</dbReference>
<dbReference type="AlphaFoldDB" id="A0AAV4NBV6"/>
<evidence type="ECO:0000313" key="2">
    <source>
        <dbReference type="Proteomes" id="UP001054945"/>
    </source>
</evidence>
<comment type="caution">
    <text evidence="1">The sequence shown here is derived from an EMBL/GenBank/DDBJ whole genome shotgun (WGS) entry which is preliminary data.</text>
</comment>
<reference evidence="1 2" key="1">
    <citation type="submission" date="2021-06" db="EMBL/GenBank/DDBJ databases">
        <title>Caerostris extrusa draft genome.</title>
        <authorList>
            <person name="Kono N."/>
            <person name="Arakawa K."/>
        </authorList>
    </citation>
    <scope>NUCLEOTIDE SEQUENCE [LARGE SCALE GENOMIC DNA]</scope>
</reference>
<gene>
    <name evidence="1" type="ORF">CEXT_734431</name>
</gene>
<name>A0AAV4NBV6_CAEEX</name>
<organism evidence="1 2">
    <name type="scientific">Caerostris extrusa</name>
    <name type="common">Bark spider</name>
    <name type="synonym">Caerostris bankana</name>
    <dbReference type="NCBI Taxonomy" id="172846"/>
    <lineage>
        <taxon>Eukaryota</taxon>
        <taxon>Metazoa</taxon>
        <taxon>Ecdysozoa</taxon>
        <taxon>Arthropoda</taxon>
        <taxon>Chelicerata</taxon>
        <taxon>Arachnida</taxon>
        <taxon>Araneae</taxon>
        <taxon>Araneomorphae</taxon>
        <taxon>Entelegynae</taxon>
        <taxon>Araneoidea</taxon>
        <taxon>Araneidae</taxon>
        <taxon>Caerostris</taxon>
    </lineage>
</organism>
<proteinExistence type="predicted"/>
<accession>A0AAV4NBV6</accession>
<sequence>MTFSKNVQRDPIQAVGCLNYDTSRSPDITFRRPFQNLRFDELGLGRHFRVGTPKYLGDWWVFHIALTHPRDGGTFLNPIDLNFKVFLSNFSRSDQIADSRRFPVFDWWR</sequence>
<keyword evidence="2" id="KW-1185">Reference proteome</keyword>
<evidence type="ECO:0000313" key="1">
    <source>
        <dbReference type="EMBL" id="GIX81290.1"/>
    </source>
</evidence>
<protein>
    <submittedName>
        <fullName evidence="1">Uncharacterized protein</fullName>
    </submittedName>
</protein>